<name>A0AAW0BL93_9AGAR</name>
<dbReference type="Proteomes" id="UP001362999">
    <property type="component" value="Unassembled WGS sequence"/>
</dbReference>
<gene>
    <name evidence="2" type="ORF">R3P38DRAFT_3191855</name>
</gene>
<sequence>MPAIAGNIPKSGLDAVETLLEEYESAENEEVSLYLRTSSIANKRVLDKSEIVDRGTTIPPQVLARFGLSAGYMLMVSRTIRQMQSLLKKMAALNPERRTIFAIDPQGVLLSVLASSKNIGELLAAWTALSKRMELAQGNLAKYHSEARSELESLLTPASTALEIYENLPRDVEPVKVVEYLYNHVPHLQTLRPVDYDPRSNSLEGIANVPQDLKAAFPPREPEARPVTIFYSTEGERREVAISPRSSHGLGPEFSLPHEQGVSSRRHPFQPEVDHPGPSKTPEWRSKAEGLKDQTTFFYLLARETPLGKLPYLDQVCPILCEEALAILIEFTPWDLYTRMNLGAWRLPRNQQRFTHREYPKGKPGLYLFARSGKAFVMDRSKRMDLISQKCRPQDAGRELDREEAAERGPFLFPPLPKEQVITVVEVLRMTVTTTMGEITQVGVVPLLPREIVREDQLLEEEGTLLLLPILKTVVPVLQADRNLPIQTTDFRT</sequence>
<comment type="caution">
    <text evidence="2">The sequence shown here is derived from an EMBL/GenBank/DDBJ whole genome shotgun (WGS) entry which is preliminary data.</text>
</comment>
<evidence type="ECO:0000313" key="2">
    <source>
        <dbReference type="EMBL" id="KAK7026608.1"/>
    </source>
</evidence>
<feature type="compositionally biased region" description="Basic and acidic residues" evidence="1">
    <location>
        <begin position="272"/>
        <end position="287"/>
    </location>
</feature>
<evidence type="ECO:0000256" key="1">
    <source>
        <dbReference type="SAM" id="MobiDB-lite"/>
    </source>
</evidence>
<proteinExistence type="predicted"/>
<organism evidence="2 3">
    <name type="scientific">Favolaschia claudopus</name>
    <dbReference type="NCBI Taxonomy" id="2862362"/>
    <lineage>
        <taxon>Eukaryota</taxon>
        <taxon>Fungi</taxon>
        <taxon>Dikarya</taxon>
        <taxon>Basidiomycota</taxon>
        <taxon>Agaricomycotina</taxon>
        <taxon>Agaricomycetes</taxon>
        <taxon>Agaricomycetidae</taxon>
        <taxon>Agaricales</taxon>
        <taxon>Marasmiineae</taxon>
        <taxon>Mycenaceae</taxon>
        <taxon>Favolaschia</taxon>
    </lineage>
</organism>
<protein>
    <submittedName>
        <fullName evidence="2">Uncharacterized protein</fullName>
    </submittedName>
</protein>
<dbReference type="AlphaFoldDB" id="A0AAW0BL93"/>
<evidence type="ECO:0000313" key="3">
    <source>
        <dbReference type="Proteomes" id="UP001362999"/>
    </source>
</evidence>
<accession>A0AAW0BL93</accession>
<dbReference type="EMBL" id="JAWWNJ010000031">
    <property type="protein sequence ID" value="KAK7026608.1"/>
    <property type="molecule type" value="Genomic_DNA"/>
</dbReference>
<reference evidence="2 3" key="1">
    <citation type="journal article" date="2024" name="J Genomics">
        <title>Draft genome sequencing and assembly of Favolaschia claudopus CIRM-BRFM 2984 isolated from oak limbs.</title>
        <authorList>
            <person name="Navarro D."/>
            <person name="Drula E."/>
            <person name="Chaduli D."/>
            <person name="Cazenave R."/>
            <person name="Ahrendt S."/>
            <person name="Wang J."/>
            <person name="Lipzen A."/>
            <person name="Daum C."/>
            <person name="Barry K."/>
            <person name="Grigoriev I.V."/>
            <person name="Favel A."/>
            <person name="Rosso M.N."/>
            <person name="Martin F."/>
        </authorList>
    </citation>
    <scope>NUCLEOTIDE SEQUENCE [LARGE SCALE GENOMIC DNA]</scope>
    <source>
        <strain evidence="2 3">CIRM-BRFM 2984</strain>
    </source>
</reference>
<feature type="region of interest" description="Disordered" evidence="1">
    <location>
        <begin position="241"/>
        <end position="287"/>
    </location>
</feature>
<keyword evidence="3" id="KW-1185">Reference proteome</keyword>